<evidence type="ECO:0000313" key="2">
    <source>
        <dbReference type="Proteomes" id="UP000283644"/>
    </source>
</evidence>
<comment type="caution">
    <text evidence="1">The sequence shown here is derived from an EMBL/GenBank/DDBJ whole genome shotgun (WGS) entry which is preliminary data.</text>
</comment>
<evidence type="ECO:0000313" key="1">
    <source>
        <dbReference type="EMBL" id="RHW27847.1"/>
    </source>
</evidence>
<dbReference type="RefSeq" id="WP_118923679.1">
    <property type="nucleotide sequence ID" value="NZ_QXGH01000011.1"/>
</dbReference>
<organism evidence="1 2">
    <name type="scientific">Nocardioides immobilis</name>
    <dbReference type="NCBI Taxonomy" id="2049295"/>
    <lineage>
        <taxon>Bacteria</taxon>
        <taxon>Bacillati</taxon>
        <taxon>Actinomycetota</taxon>
        <taxon>Actinomycetes</taxon>
        <taxon>Propionibacteriales</taxon>
        <taxon>Nocardioidaceae</taxon>
        <taxon>Nocardioides</taxon>
    </lineage>
</organism>
<gene>
    <name evidence="1" type="ORF">D0Z08_06005</name>
</gene>
<dbReference type="EMBL" id="QXGH01000011">
    <property type="protein sequence ID" value="RHW27847.1"/>
    <property type="molecule type" value="Genomic_DNA"/>
</dbReference>
<proteinExistence type="predicted"/>
<protein>
    <submittedName>
        <fullName evidence="1">Uncharacterized protein</fullName>
    </submittedName>
</protein>
<dbReference type="AlphaFoldDB" id="A0A417Y5J4"/>
<reference evidence="1 2" key="1">
    <citation type="submission" date="2018-09" db="EMBL/GenBank/DDBJ databases">
        <title>Genome sequencing of Nocardioides immobilis CCTCC AB 2017083 for comparison to Nocardioides silvaticus.</title>
        <authorList>
            <person name="Li C."/>
            <person name="Wang G."/>
        </authorList>
    </citation>
    <scope>NUCLEOTIDE SEQUENCE [LARGE SCALE GENOMIC DNA]</scope>
    <source>
        <strain evidence="1 2">CCTCC AB 2017083</strain>
    </source>
</reference>
<accession>A0A417Y5J4</accession>
<name>A0A417Y5J4_9ACTN</name>
<keyword evidence="2" id="KW-1185">Reference proteome</keyword>
<dbReference type="Proteomes" id="UP000283644">
    <property type="component" value="Unassembled WGS sequence"/>
</dbReference>
<sequence>MMYVVFGAAGVLLLLLVVVAGHRMLRNPSPSSGGVADGMGNFIDVFDPARARADRDLKSKDIQGEIVPRPEDDDLPIKIDHVTMRATIRRPTPKPPAD</sequence>
<dbReference type="OrthoDB" id="3789347at2"/>